<reference evidence="9 10" key="1">
    <citation type="submission" date="2021-07" db="EMBL/GenBank/DDBJ databases">
        <title>Paenibacillus radiodurans sp. nov., isolated from the southeastern edge of Tengger Desert.</title>
        <authorList>
            <person name="Zhang G."/>
        </authorList>
    </citation>
    <scope>NUCLEOTIDE SEQUENCE [LARGE SCALE GENOMIC DNA]</scope>
    <source>
        <strain evidence="9 10">CCM 7311</strain>
    </source>
</reference>
<sequence length="613" mass="69704">MYSYQRRKEPGPVFRIIIRGINDLKLRTKLILSFIVVVFIPVMIVGLFLTNELRHQALDNALEQTAVNVDRVKKRTSEVINAAYDISYRLSNDSRLARLAATEYETVYDVVKAYKDYPDIKEYISLYKEISNIRIYLDNPTLLDNWEFIQPSESIINSGWYQSAMSSSGLIGWNYIEDERDGKKYLSLIRKIDFRDEMSSAVLVINVNSRMLDAILNQETFETMIVDENNNIISSNRPGRVGKGLSEIDFDPSIVNKQSGTYNAVVNEQSSKIRIETLIPLSSLNGIRILSVFSVKTIVKDANQIIILATIVIFISLIVAIVLIYGFSNLLSKRMLRLSKHITKVATGNLDVTLAIDGKDEIGQLSRQFNAMVGSINVLLAEVQESNLQKTQLVTRQNEIKFKMLASQINPHFLFNALESIRMKAHIKGEKEIAKVVRLLGRMMRKNLEAGSKEVTLRSEIEVVRCYLDIQKFRYESRLGYELVIDPLTEQLHILPLIIQPLVENAVIHGLENKQEGGYVRIKAELMDKWMRIEVSDNGEGMDKQRLDFVLRSLEEQEDEANNRIGLRNVHMRLQLSYGREHGLVITSSPDSGTKISFTIPTGGGRHVQSADS</sequence>
<keyword evidence="7" id="KW-0812">Transmembrane</keyword>
<evidence type="ECO:0000256" key="4">
    <source>
        <dbReference type="ARBA" id="ARBA00022679"/>
    </source>
</evidence>
<keyword evidence="7" id="KW-1133">Transmembrane helix</keyword>
<gene>
    <name evidence="9" type="ORF">K0U00_21160</name>
</gene>
<feature type="transmembrane region" description="Helical" evidence="7">
    <location>
        <begin position="30"/>
        <end position="49"/>
    </location>
</feature>
<dbReference type="InterPro" id="IPR050640">
    <property type="entry name" value="Bact_2-comp_sensor_kinase"/>
</dbReference>
<dbReference type="Pfam" id="PF06580">
    <property type="entry name" value="His_kinase"/>
    <property type="match status" value="1"/>
</dbReference>
<evidence type="ECO:0000256" key="7">
    <source>
        <dbReference type="SAM" id="Phobius"/>
    </source>
</evidence>
<dbReference type="Pfam" id="PF02518">
    <property type="entry name" value="HATPase_c"/>
    <property type="match status" value="1"/>
</dbReference>
<protein>
    <submittedName>
        <fullName evidence="9">Sensor histidine kinase</fullName>
    </submittedName>
</protein>
<evidence type="ECO:0000313" key="10">
    <source>
        <dbReference type="Proteomes" id="UP001519887"/>
    </source>
</evidence>
<dbReference type="SUPFAM" id="SSF158472">
    <property type="entry name" value="HAMP domain-like"/>
    <property type="match status" value="1"/>
</dbReference>
<evidence type="ECO:0000313" key="9">
    <source>
        <dbReference type="EMBL" id="MBW7456551.1"/>
    </source>
</evidence>
<organism evidence="9 10">
    <name type="scientific">Paenibacillus sepulcri</name>
    <dbReference type="NCBI Taxonomy" id="359917"/>
    <lineage>
        <taxon>Bacteria</taxon>
        <taxon>Bacillati</taxon>
        <taxon>Bacillota</taxon>
        <taxon>Bacilli</taxon>
        <taxon>Bacillales</taxon>
        <taxon>Paenibacillaceae</taxon>
        <taxon>Paenibacillus</taxon>
    </lineage>
</organism>
<accession>A0ABS7C6L6</accession>
<dbReference type="InterPro" id="IPR036890">
    <property type="entry name" value="HATPase_C_sf"/>
</dbReference>
<dbReference type="CDD" id="cd06225">
    <property type="entry name" value="HAMP"/>
    <property type="match status" value="1"/>
</dbReference>
<keyword evidence="3" id="KW-0597">Phosphoprotein</keyword>
<dbReference type="PANTHER" id="PTHR34220">
    <property type="entry name" value="SENSOR HISTIDINE KINASE YPDA"/>
    <property type="match status" value="1"/>
</dbReference>
<dbReference type="SMART" id="SM00387">
    <property type="entry name" value="HATPase_c"/>
    <property type="match status" value="1"/>
</dbReference>
<evidence type="ECO:0000256" key="2">
    <source>
        <dbReference type="ARBA" id="ARBA00022475"/>
    </source>
</evidence>
<dbReference type="Pfam" id="PF00672">
    <property type="entry name" value="HAMP"/>
    <property type="match status" value="1"/>
</dbReference>
<evidence type="ECO:0000256" key="5">
    <source>
        <dbReference type="ARBA" id="ARBA00022777"/>
    </source>
</evidence>
<keyword evidence="2" id="KW-1003">Cell membrane</keyword>
<dbReference type="Gene3D" id="6.10.340.10">
    <property type="match status" value="1"/>
</dbReference>
<keyword evidence="10" id="KW-1185">Reference proteome</keyword>
<dbReference type="Proteomes" id="UP001519887">
    <property type="component" value="Unassembled WGS sequence"/>
</dbReference>
<dbReference type="InterPro" id="IPR010559">
    <property type="entry name" value="Sig_transdc_His_kin_internal"/>
</dbReference>
<dbReference type="PANTHER" id="PTHR34220:SF7">
    <property type="entry name" value="SENSOR HISTIDINE KINASE YPDA"/>
    <property type="match status" value="1"/>
</dbReference>
<evidence type="ECO:0000259" key="8">
    <source>
        <dbReference type="PROSITE" id="PS50885"/>
    </source>
</evidence>
<evidence type="ECO:0000256" key="6">
    <source>
        <dbReference type="ARBA" id="ARBA00023136"/>
    </source>
</evidence>
<dbReference type="SMART" id="SM00304">
    <property type="entry name" value="HAMP"/>
    <property type="match status" value="1"/>
</dbReference>
<comment type="subcellular location">
    <subcellularLocation>
        <location evidence="1">Cell membrane</location>
        <topology evidence="1">Multi-pass membrane protein</topology>
    </subcellularLocation>
</comment>
<proteinExistence type="predicted"/>
<dbReference type="SUPFAM" id="SSF55874">
    <property type="entry name" value="ATPase domain of HSP90 chaperone/DNA topoisomerase II/histidine kinase"/>
    <property type="match status" value="1"/>
</dbReference>
<dbReference type="PROSITE" id="PS50885">
    <property type="entry name" value="HAMP"/>
    <property type="match status" value="1"/>
</dbReference>
<dbReference type="InterPro" id="IPR003594">
    <property type="entry name" value="HATPase_dom"/>
</dbReference>
<dbReference type="GO" id="GO:0016301">
    <property type="term" value="F:kinase activity"/>
    <property type="evidence" value="ECO:0007669"/>
    <property type="project" value="UniProtKB-KW"/>
</dbReference>
<evidence type="ECO:0000256" key="1">
    <source>
        <dbReference type="ARBA" id="ARBA00004651"/>
    </source>
</evidence>
<feature type="domain" description="HAMP" evidence="8">
    <location>
        <begin position="329"/>
        <end position="381"/>
    </location>
</feature>
<keyword evidence="6 7" id="KW-0472">Membrane</keyword>
<evidence type="ECO:0000256" key="3">
    <source>
        <dbReference type="ARBA" id="ARBA00022553"/>
    </source>
</evidence>
<feature type="transmembrane region" description="Helical" evidence="7">
    <location>
        <begin position="305"/>
        <end position="327"/>
    </location>
</feature>
<dbReference type="InterPro" id="IPR003660">
    <property type="entry name" value="HAMP_dom"/>
</dbReference>
<keyword evidence="4" id="KW-0808">Transferase</keyword>
<name>A0ABS7C6L6_9BACL</name>
<comment type="caution">
    <text evidence="9">The sequence shown here is derived from an EMBL/GenBank/DDBJ whole genome shotgun (WGS) entry which is preliminary data.</text>
</comment>
<keyword evidence="5 9" id="KW-0418">Kinase</keyword>
<dbReference type="Gene3D" id="3.30.565.10">
    <property type="entry name" value="Histidine kinase-like ATPase, C-terminal domain"/>
    <property type="match status" value="1"/>
</dbReference>
<dbReference type="EMBL" id="JAHZIK010000606">
    <property type="protein sequence ID" value="MBW7456551.1"/>
    <property type="molecule type" value="Genomic_DNA"/>
</dbReference>